<dbReference type="OrthoDB" id="8216773at2"/>
<evidence type="ECO:0000259" key="6">
    <source>
        <dbReference type="Pfam" id="PF01729"/>
    </source>
</evidence>
<reference evidence="8 9" key="1">
    <citation type="submission" date="2019-09" db="EMBL/GenBank/DDBJ databases">
        <title>Draft Whole-Genome sequence of Blastochloris sulfoviridis DSM 729.</title>
        <authorList>
            <person name="Meyer T.E."/>
            <person name="Kyndt J.A."/>
        </authorList>
    </citation>
    <scope>NUCLEOTIDE SEQUENCE [LARGE SCALE GENOMIC DNA]</scope>
    <source>
        <strain evidence="8 9">DSM 729</strain>
    </source>
</reference>
<proteinExistence type="inferred from homology"/>
<sequence>MPFPLGDAALDSLLSDDVPLGDLTTHLLGIGDAPGTMTFAARGPMVAAAVEDAARLLALAGCTVETFTASGVALAAGAPILAAHGPAGALHRGWKMGQLLIETAAGIATATRAIVEAARAVNPDAAVAGTRKMVPGAKALSLKALMAGGGVPHRLGLSETILVFAEHRAFLGGEPPAATIARLRRGAPERAAVVEVASVEEGVTWAAAGADVIQAEKFTVEAVAELAARLRAVAPRALVAAAGGINAERAGAYVAAGARVIVTSAPYTAKPLDVAVRIAPA</sequence>
<dbReference type="Pfam" id="PF02749">
    <property type="entry name" value="QRPTase_N"/>
    <property type="match status" value="1"/>
</dbReference>
<dbReference type="AlphaFoldDB" id="A0A5M6I5Y9"/>
<dbReference type="PANTHER" id="PTHR32179:SF4">
    <property type="entry name" value="PYROPHOSPHORYLASE MODD-RELATED"/>
    <property type="match status" value="1"/>
</dbReference>
<keyword evidence="9" id="KW-1185">Reference proteome</keyword>
<dbReference type="InterPro" id="IPR027277">
    <property type="entry name" value="NadC/ModD"/>
</dbReference>
<evidence type="ECO:0000256" key="3">
    <source>
        <dbReference type="ARBA" id="ARBA00022676"/>
    </source>
</evidence>
<dbReference type="InterPro" id="IPR013785">
    <property type="entry name" value="Aldolase_TIM"/>
</dbReference>
<dbReference type="PANTHER" id="PTHR32179">
    <property type="entry name" value="NICOTINATE-NUCLEOTIDE PYROPHOSPHORYLASE [CARBOXYLATING]"/>
    <property type="match status" value="1"/>
</dbReference>
<dbReference type="RefSeq" id="WP_150095756.1">
    <property type="nucleotide sequence ID" value="NZ_VWPL01000001.1"/>
</dbReference>
<protein>
    <recommendedName>
        <fullName evidence="2">Putative pyrophosphorylase ModD</fullName>
    </recommendedName>
</protein>
<accession>A0A5M6I5Y9</accession>
<evidence type="ECO:0000256" key="2">
    <source>
        <dbReference type="ARBA" id="ARBA00019205"/>
    </source>
</evidence>
<dbReference type="InterPro" id="IPR022412">
    <property type="entry name" value="Quinolinate_PRibosylTrfase_N"/>
</dbReference>
<dbReference type="SUPFAM" id="SSF54675">
    <property type="entry name" value="Nicotinate/Quinolinate PRTase N-terminal domain-like"/>
    <property type="match status" value="1"/>
</dbReference>
<evidence type="ECO:0000313" key="9">
    <source>
        <dbReference type="Proteomes" id="UP000323886"/>
    </source>
</evidence>
<evidence type="ECO:0000256" key="1">
    <source>
        <dbReference type="ARBA" id="ARBA00009400"/>
    </source>
</evidence>
<dbReference type="Proteomes" id="UP000323886">
    <property type="component" value="Unassembled WGS sequence"/>
</dbReference>
<dbReference type="InterPro" id="IPR037128">
    <property type="entry name" value="Quinolinate_PRibosylTase_N_sf"/>
</dbReference>
<dbReference type="InterPro" id="IPR002638">
    <property type="entry name" value="Quinolinate_PRibosylTrfase_C"/>
</dbReference>
<dbReference type="Pfam" id="PF01729">
    <property type="entry name" value="QRPTase_C"/>
    <property type="match status" value="1"/>
</dbReference>
<gene>
    <name evidence="8" type="primary">modD</name>
    <name evidence="8" type="ORF">F1193_00740</name>
</gene>
<dbReference type="CDD" id="cd01573">
    <property type="entry name" value="modD_like"/>
    <property type="match status" value="1"/>
</dbReference>
<evidence type="ECO:0000256" key="5">
    <source>
        <dbReference type="PIRNR" id="PIRNR006250"/>
    </source>
</evidence>
<evidence type="ECO:0000259" key="7">
    <source>
        <dbReference type="Pfam" id="PF02749"/>
    </source>
</evidence>
<dbReference type="Gene3D" id="3.90.1170.20">
    <property type="entry name" value="Quinolinate phosphoribosyl transferase, N-terminal domain"/>
    <property type="match status" value="1"/>
</dbReference>
<dbReference type="SUPFAM" id="SSF51690">
    <property type="entry name" value="Nicotinate/Quinolinate PRTase C-terminal domain-like"/>
    <property type="match status" value="1"/>
</dbReference>
<comment type="similarity">
    <text evidence="1 5">Belongs to the NadC/ModD family.</text>
</comment>
<organism evidence="8 9">
    <name type="scientific">Blastochloris sulfoviridis</name>
    <dbReference type="NCBI Taxonomy" id="50712"/>
    <lineage>
        <taxon>Bacteria</taxon>
        <taxon>Pseudomonadati</taxon>
        <taxon>Pseudomonadota</taxon>
        <taxon>Alphaproteobacteria</taxon>
        <taxon>Hyphomicrobiales</taxon>
        <taxon>Blastochloridaceae</taxon>
        <taxon>Blastochloris</taxon>
    </lineage>
</organism>
<comment type="caution">
    <text evidence="8">The sequence shown here is derived from an EMBL/GenBank/DDBJ whole genome shotgun (WGS) entry which is preliminary data.</text>
</comment>
<feature type="domain" description="Quinolinate phosphoribosyl transferase N-terminal" evidence="7">
    <location>
        <begin position="22"/>
        <end position="102"/>
    </location>
</feature>
<dbReference type="GO" id="GO:0009435">
    <property type="term" value="P:NAD+ biosynthetic process"/>
    <property type="evidence" value="ECO:0007669"/>
    <property type="project" value="InterPro"/>
</dbReference>
<dbReference type="EMBL" id="VWPL01000001">
    <property type="protein sequence ID" value="KAA5603650.1"/>
    <property type="molecule type" value="Genomic_DNA"/>
</dbReference>
<dbReference type="GO" id="GO:0034213">
    <property type="term" value="P:quinolinate catabolic process"/>
    <property type="evidence" value="ECO:0007669"/>
    <property type="project" value="TreeGrafter"/>
</dbReference>
<dbReference type="GO" id="GO:0004514">
    <property type="term" value="F:nicotinate-nucleotide diphosphorylase (carboxylating) activity"/>
    <property type="evidence" value="ECO:0007669"/>
    <property type="project" value="InterPro"/>
</dbReference>
<dbReference type="InterPro" id="IPR006242">
    <property type="entry name" value="ModD"/>
</dbReference>
<dbReference type="Gene3D" id="3.20.20.70">
    <property type="entry name" value="Aldolase class I"/>
    <property type="match status" value="1"/>
</dbReference>
<dbReference type="GO" id="GO:0005737">
    <property type="term" value="C:cytoplasm"/>
    <property type="evidence" value="ECO:0007669"/>
    <property type="project" value="TreeGrafter"/>
</dbReference>
<name>A0A5M6I5Y9_9HYPH</name>
<dbReference type="NCBIfam" id="TIGR01334">
    <property type="entry name" value="modD"/>
    <property type="match status" value="1"/>
</dbReference>
<dbReference type="PIRSF" id="PIRSF006250">
    <property type="entry name" value="NadC_ModD"/>
    <property type="match status" value="1"/>
</dbReference>
<evidence type="ECO:0000256" key="4">
    <source>
        <dbReference type="ARBA" id="ARBA00022679"/>
    </source>
</evidence>
<dbReference type="FunFam" id="3.20.20.70:FF:000030">
    <property type="entry name" value="Nicotinate-nucleotide pyrophosphorylase, carboxylating"/>
    <property type="match status" value="1"/>
</dbReference>
<keyword evidence="3 5" id="KW-0328">Glycosyltransferase</keyword>
<keyword evidence="4 5" id="KW-0808">Transferase</keyword>
<feature type="domain" description="Quinolinate phosphoribosyl transferase C-terminal" evidence="6">
    <location>
        <begin position="107"/>
        <end position="276"/>
    </location>
</feature>
<evidence type="ECO:0000313" key="8">
    <source>
        <dbReference type="EMBL" id="KAA5603650.1"/>
    </source>
</evidence>
<dbReference type="InterPro" id="IPR036068">
    <property type="entry name" value="Nicotinate_pribotase-like_C"/>
</dbReference>